<dbReference type="InterPro" id="IPR051782">
    <property type="entry name" value="ABC_Transporter_VariousFunc"/>
</dbReference>
<evidence type="ECO:0000259" key="4">
    <source>
        <dbReference type="PROSITE" id="PS50893"/>
    </source>
</evidence>
<evidence type="ECO:0000256" key="3">
    <source>
        <dbReference type="ARBA" id="ARBA00022840"/>
    </source>
</evidence>
<dbReference type="Pfam" id="PF00005">
    <property type="entry name" value="ABC_tran"/>
    <property type="match status" value="1"/>
</dbReference>
<organism evidence="5 6">
    <name type="scientific">Staphylococcus caprae</name>
    <dbReference type="NCBI Taxonomy" id="29380"/>
    <lineage>
        <taxon>Bacteria</taxon>
        <taxon>Bacillati</taxon>
        <taxon>Bacillota</taxon>
        <taxon>Bacilli</taxon>
        <taxon>Bacillales</taxon>
        <taxon>Staphylococcaceae</taxon>
        <taxon>Staphylococcus</taxon>
    </lineage>
</organism>
<keyword evidence="6" id="KW-1185">Reference proteome</keyword>
<gene>
    <name evidence="5" type="ORF">JMUB590_1478</name>
</gene>
<dbReference type="EMBL" id="AP018586">
    <property type="protein sequence ID" value="BBD92536.1"/>
    <property type="molecule type" value="Genomic_DNA"/>
</dbReference>
<name>A0ABM7FX19_9STAP</name>
<evidence type="ECO:0000313" key="5">
    <source>
        <dbReference type="EMBL" id="BBD92536.1"/>
    </source>
</evidence>
<dbReference type="GO" id="GO:0005524">
    <property type="term" value="F:ATP binding"/>
    <property type="evidence" value="ECO:0007669"/>
    <property type="project" value="UniProtKB-KW"/>
</dbReference>
<reference evidence="5 6" key="1">
    <citation type="submission" date="2018-05" db="EMBL/GenBank/DDBJ databases">
        <title>Complete genome sequencing of three human clinical isolates of Staphylococcus caprae reveals virulence factors similar to those of S. epidermidis and S. capitis.</title>
        <authorList>
            <person name="Watanabe S."/>
            <person name="Cui L."/>
        </authorList>
    </citation>
    <scope>NUCLEOTIDE SEQUENCE [LARGE SCALE GENOMIC DNA]</scope>
    <source>
        <strain evidence="5 6">JMUB590</strain>
    </source>
</reference>
<feature type="domain" description="ABC transporter" evidence="4">
    <location>
        <begin position="6"/>
        <end position="221"/>
    </location>
</feature>
<dbReference type="PANTHER" id="PTHR42939:SF1">
    <property type="entry name" value="ABC TRANSPORTER ATP-BINDING PROTEIN ALBC-RELATED"/>
    <property type="match status" value="1"/>
</dbReference>
<accession>A0ABM7FX19</accession>
<evidence type="ECO:0000313" key="6">
    <source>
        <dbReference type="Proteomes" id="UP000274772"/>
    </source>
</evidence>
<keyword evidence="3 5" id="KW-0067">ATP-binding</keyword>
<sequence length="276" mass="31476">MSNIAIKFYHISKRINKQIIIKNSNFIIPKNSITLIKGHNGSGKSVTLKIIAGLMNYQNGSLSVKGRVSYAIDYFPDNLNLTINEYFKFLLKTYPSDQTQVNLNSFIQHFNLSPFLTQKIKNCSKGTKQKVNMIQCLLKKADIYILDEPFSGLDQEATQFLLDYLSQLKSIATIVLTSHESFLHQKITTHILNIENGEFHTVESDINEISQITKLVIIKYNARISKILSKYHHLNSIQTVDDKLHIQINASYLNTLLKILLDQQCDIIEIKDVTGS</sequence>
<evidence type="ECO:0000256" key="2">
    <source>
        <dbReference type="ARBA" id="ARBA00022741"/>
    </source>
</evidence>
<protein>
    <submittedName>
        <fullName evidence="5">ABC transporter, ATP-binding protein</fullName>
    </submittedName>
</protein>
<dbReference type="InterPro" id="IPR003593">
    <property type="entry name" value="AAA+_ATPase"/>
</dbReference>
<evidence type="ECO:0000256" key="1">
    <source>
        <dbReference type="ARBA" id="ARBA00022448"/>
    </source>
</evidence>
<keyword evidence="2" id="KW-0547">Nucleotide-binding</keyword>
<dbReference type="SMART" id="SM00382">
    <property type="entry name" value="AAA"/>
    <property type="match status" value="1"/>
</dbReference>
<dbReference type="PANTHER" id="PTHR42939">
    <property type="entry name" value="ABC TRANSPORTER ATP-BINDING PROTEIN ALBC-RELATED"/>
    <property type="match status" value="1"/>
</dbReference>
<keyword evidence="1" id="KW-0813">Transport</keyword>
<dbReference type="PROSITE" id="PS50893">
    <property type="entry name" value="ABC_TRANSPORTER_2"/>
    <property type="match status" value="1"/>
</dbReference>
<dbReference type="InterPro" id="IPR027417">
    <property type="entry name" value="P-loop_NTPase"/>
</dbReference>
<dbReference type="RefSeq" id="WP_002442841.1">
    <property type="nucleotide sequence ID" value="NZ_AP018585.1"/>
</dbReference>
<dbReference type="InterPro" id="IPR003439">
    <property type="entry name" value="ABC_transporter-like_ATP-bd"/>
</dbReference>
<dbReference type="SUPFAM" id="SSF52540">
    <property type="entry name" value="P-loop containing nucleoside triphosphate hydrolases"/>
    <property type="match status" value="1"/>
</dbReference>
<dbReference type="GeneID" id="58051234"/>
<dbReference type="Proteomes" id="UP000274772">
    <property type="component" value="Chromosome"/>
</dbReference>
<dbReference type="Gene3D" id="3.40.50.300">
    <property type="entry name" value="P-loop containing nucleotide triphosphate hydrolases"/>
    <property type="match status" value="1"/>
</dbReference>
<proteinExistence type="predicted"/>